<keyword evidence="8" id="KW-0413">Isomerase</keyword>
<dbReference type="CDD" id="cd18794">
    <property type="entry name" value="SF2_C_RecQ"/>
    <property type="match status" value="1"/>
</dbReference>
<protein>
    <recommendedName>
        <fullName evidence="11">ATP-dependent DNA helicase</fullName>
        <ecNumber evidence="11">5.6.2.4</ecNumber>
    </recommendedName>
</protein>
<dbReference type="Pfam" id="PF16124">
    <property type="entry name" value="RecQ_Zn_bind"/>
    <property type="match status" value="1"/>
</dbReference>
<dbReference type="InterPro" id="IPR027417">
    <property type="entry name" value="P-loop_NTPase"/>
</dbReference>
<evidence type="ECO:0000256" key="8">
    <source>
        <dbReference type="ARBA" id="ARBA00023235"/>
    </source>
</evidence>
<dbReference type="NCBIfam" id="TIGR00614">
    <property type="entry name" value="recQ_fam"/>
    <property type="match status" value="1"/>
</dbReference>
<dbReference type="FunFam" id="3.40.50.300:FF:001544">
    <property type="entry name" value="ATP-dependent DNA helicase"/>
    <property type="match status" value="1"/>
</dbReference>
<comment type="catalytic activity">
    <reaction evidence="10 11">
        <text>ATP + H2O = ADP + phosphate + H(+)</text>
        <dbReference type="Rhea" id="RHEA:13065"/>
        <dbReference type="ChEBI" id="CHEBI:15377"/>
        <dbReference type="ChEBI" id="CHEBI:15378"/>
        <dbReference type="ChEBI" id="CHEBI:30616"/>
        <dbReference type="ChEBI" id="CHEBI:43474"/>
        <dbReference type="ChEBI" id="CHEBI:456216"/>
    </reaction>
</comment>
<evidence type="ECO:0000256" key="3">
    <source>
        <dbReference type="ARBA" id="ARBA00022741"/>
    </source>
</evidence>
<dbReference type="GO" id="GO:0046872">
    <property type="term" value="F:metal ion binding"/>
    <property type="evidence" value="ECO:0007669"/>
    <property type="project" value="UniProtKB-KW"/>
</dbReference>
<dbReference type="EMBL" id="JABFTP020000165">
    <property type="protein sequence ID" value="KAL3284470.1"/>
    <property type="molecule type" value="Genomic_DNA"/>
</dbReference>
<dbReference type="InterPro" id="IPR014001">
    <property type="entry name" value="Helicase_ATP-bd"/>
</dbReference>
<evidence type="ECO:0000256" key="9">
    <source>
        <dbReference type="ARBA" id="ARBA00034617"/>
    </source>
</evidence>
<dbReference type="InterPro" id="IPR032284">
    <property type="entry name" value="RecQ_Zn-bd"/>
</dbReference>
<name>A0ABD2P0I4_9CUCU</name>
<feature type="domain" description="Helicase ATP-binding" evidence="13">
    <location>
        <begin position="91"/>
        <end position="266"/>
    </location>
</feature>
<sequence length="608" mass="70217">MCDDQLKQEIIQIEIQIQDIKKQQALLANRLKILQSKKDDLQSQYDLERMKSFRNVEDWDKREFPWSKEISKILKETFKFEKFRSKQLAAINATLDKKDVLLLMPTGGGKSLVYQLPAVVNKGMTLVVSPLISLIEDQLLALKRFGIKSDSINSATTKERRKEIHNWMTSRQHGLKLLYVTPEWLGKSKQFMSYLQKCFSANNLDRIAIDEVHCCSTWGHDFRKEYQFLGLLKPMFPGIPFIGLTATATMSILIDTQKMLGMDDCTVITAPFNRPNLYYKVIQKPSASEQSLKILEKLLKNNYKNQSGIIYTTTIKETEELTKYLRDADLQVMNYHAQLEPDRKKKTHEKWLSNKYQAVIATIAFGMGIDKPDVRFVIHYSMPKSMEGFYQESGRAGRDGKKSDCILMFALTDYLRILGMASSKVEENNARAVLNYSLDNRQCRRSLIASHFEEVWDQSNCNKMCDFCRKNTSLVYYDITPACKTIHEIISAANQGECKLTLLKLVNSWFRLSCKEFSLPPFAKPDISRIDAEKIISYLLLLNFLKIDKGYNLYNIIFYLQKNQVPTGKIEICLPASVDLKGFSRRDINKVKDLEEEIEPPFKKSKIS</sequence>
<gene>
    <name evidence="15" type="ORF">HHI36_018631</name>
</gene>
<evidence type="ECO:0000256" key="12">
    <source>
        <dbReference type="SAM" id="Coils"/>
    </source>
</evidence>
<evidence type="ECO:0000256" key="7">
    <source>
        <dbReference type="ARBA" id="ARBA00023125"/>
    </source>
</evidence>
<keyword evidence="5 11" id="KW-0347">Helicase</keyword>
<feature type="coiled-coil region" evidence="12">
    <location>
        <begin position="3"/>
        <end position="51"/>
    </location>
</feature>
<keyword evidence="11" id="KW-0539">Nucleus</keyword>
<evidence type="ECO:0000256" key="10">
    <source>
        <dbReference type="ARBA" id="ARBA00049360"/>
    </source>
</evidence>
<evidence type="ECO:0000259" key="14">
    <source>
        <dbReference type="PROSITE" id="PS51194"/>
    </source>
</evidence>
<evidence type="ECO:0000256" key="11">
    <source>
        <dbReference type="RuleBase" id="RU364117"/>
    </source>
</evidence>
<evidence type="ECO:0000256" key="5">
    <source>
        <dbReference type="ARBA" id="ARBA00022806"/>
    </source>
</evidence>
<dbReference type="EC" id="5.6.2.4" evidence="11"/>
<dbReference type="SUPFAM" id="SSF52540">
    <property type="entry name" value="P-loop containing nucleoside triphosphate hydrolases"/>
    <property type="match status" value="1"/>
</dbReference>
<dbReference type="FunFam" id="3.40.50.300:FF:001975">
    <property type="entry name" value="ATP-dependent DNA helicase"/>
    <property type="match status" value="1"/>
</dbReference>
<dbReference type="SMART" id="SM00487">
    <property type="entry name" value="DEXDc"/>
    <property type="match status" value="1"/>
</dbReference>
<dbReference type="GO" id="GO:0005634">
    <property type="term" value="C:nucleus"/>
    <property type="evidence" value="ECO:0007669"/>
    <property type="project" value="UniProtKB-SubCell"/>
</dbReference>
<keyword evidence="7" id="KW-0238">DNA-binding</keyword>
<dbReference type="GO" id="GO:0043138">
    <property type="term" value="F:3'-5' DNA helicase activity"/>
    <property type="evidence" value="ECO:0007669"/>
    <property type="project" value="UniProtKB-EC"/>
</dbReference>
<organism evidence="15 16">
    <name type="scientific">Cryptolaemus montrouzieri</name>
    <dbReference type="NCBI Taxonomy" id="559131"/>
    <lineage>
        <taxon>Eukaryota</taxon>
        <taxon>Metazoa</taxon>
        <taxon>Ecdysozoa</taxon>
        <taxon>Arthropoda</taxon>
        <taxon>Hexapoda</taxon>
        <taxon>Insecta</taxon>
        <taxon>Pterygota</taxon>
        <taxon>Neoptera</taxon>
        <taxon>Endopterygota</taxon>
        <taxon>Coleoptera</taxon>
        <taxon>Polyphaga</taxon>
        <taxon>Cucujiformia</taxon>
        <taxon>Coccinelloidea</taxon>
        <taxon>Coccinellidae</taxon>
        <taxon>Scymninae</taxon>
        <taxon>Scymnini</taxon>
        <taxon>Cryptolaemus</taxon>
    </lineage>
</organism>
<dbReference type="Pfam" id="PF00270">
    <property type="entry name" value="DEAD"/>
    <property type="match status" value="1"/>
</dbReference>
<evidence type="ECO:0000256" key="6">
    <source>
        <dbReference type="ARBA" id="ARBA00022840"/>
    </source>
</evidence>
<dbReference type="PROSITE" id="PS51194">
    <property type="entry name" value="HELICASE_CTER"/>
    <property type="match status" value="1"/>
</dbReference>
<evidence type="ECO:0000313" key="16">
    <source>
        <dbReference type="Proteomes" id="UP001516400"/>
    </source>
</evidence>
<keyword evidence="6 11" id="KW-0067">ATP-binding</keyword>
<keyword evidence="2" id="KW-0479">Metal-binding</keyword>
<dbReference type="PANTHER" id="PTHR13710">
    <property type="entry name" value="DNA HELICASE RECQ FAMILY MEMBER"/>
    <property type="match status" value="1"/>
</dbReference>
<evidence type="ECO:0000256" key="2">
    <source>
        <dbReference type="ARBA" id="ARBA00022723"/>
    </source>
</evidence>
<dbReference type="AlphaFoldDB" id="A0ABD2P0I4"/>
<comment type="caution">
    <text evidence="15">The sequence shown here is derived from an EMBL/GenBank/DDBJ whole genome shotgun (WGS) entry which is preliminary data.</text>
</comment>
<comment type="similarity">
    <text evidence="1 11">Belongs to the helicase family. RecQ subfamily.</text>
</comment>
<dbReference type="PROSITE" id="PS51192">
    <property type="entry name" value="HELICASE_ATP_BIND_1"/>
    <property type="match status" value="1"/>
</dbReference>
<evidence type="ECO:0000256" key="4">
    <source>
        <dbReference type="ARBA" id="ARBA00022801"/>
    </source>
</evidence>
<feature type="domain" description="Helicase C-terminal" evidence="14">
    <location>
        <begin position="294"/>
        <end position="442"/>
    </location>
</feature>
<dbReference type="InterPro" id="IPR036388">
    <property type="entry name" value="WH-like_DNA-bd_sf"/>
</dbReference>
<dbReference type="PANTHER" id="PTHR13710:SF105">
    <property type="entry name" value="ATP-DEPENDENT DNA HELICASE Q1"/>
    <property type="match status" value="1"/>
</dbReference>
<dbReference type="GO" id="GO:0003677">
    <property type="term" value="F:DNA binding"/>
    <property type="evidence" value="ECO:0007669"/>
    <property type="project" value="UniProtKB-KW"/>
</dbReference>
<dbReference type="InterPro" id="IPR011545">
    <property type="entry name" value="DEAD/DEAH_box_helicase_dom"/>
</dbReference>
<dbReference type="InterPro" id="IPR001650">
    <property type="entry name" value="Helicase_C-like"/>
</dbReference>
<dbReference type="Proteomes" id="UP001516400">
    <property type="component" value="Unassembled WGS sequence"/>
</dbReference>
<proteinExistence type="inferred from homology"/>
<evidence type="ECO:0000256" key="1">
    <source>
        <dbReference type="ARBA" id="ARBA00005446"/>
    </source>
</evidence>
<dbReference type="GO" id="GO:0016787">
    <property type="term" value="F:hydrolase activity"/>
    <property type="evidence" value="ECO:0007669"/>
    <property type="project" value="UniProtKB-KW"/>
</dbReference>
<comment type="catalytic activity">
    <reaction evidence="9 11">
        <text>Couples ATP hydrolysis with the unwinding of duplex DNA by translocating in the 3'-5' direction.</text>
        <dbReference type="EC" id="5.6.2.4"/>
    </reaction>
</comment>
<dbReference type="SMART" id="SM00490">
    <property type="entry name" value="HELICc"/>
    <property type="match status" value="1"/>
</dbReference>
<dbReference type="InterPro" id="IPR004589">
    <property type="entry name" value="DNA_helicase_ATP-dep_RecQ"/>
</dbReference>
<dbReference type="Gene3D" id="3.40.50.300">
    <property type="entry name" value="P-loop containing nucleotide triphosphate hydrolases"/>
    <property type="match status" value="2"/>
</dbReference>
<dbReference type="Gene3D" id="1.10.10.10">
    <property type="entry name" value="Winged helix-like DNA-binding domain superfamily/Winged helix DNA-binding domain"/>
    <property type="match status" value="1"/>
</dbReference>
<accession>A0ABD2P0I4</accession>
<reference evidence="15 16" key="1">
    <citation type="journal article" date="2021" name="BMC Biol.">
        <title>Horizontally acquired antibacterial genes associated with adaptive radiation of ladybird beetles.</title>
        <authorList>
            <person name="Li H.S."/>
            <person name="Tang X.F."/>
            <person name="Huang Y.H."/>
            <person name="Xu Z.Y."/>
            <person name="Chen M.L."/>
            <person name="Du X.Y."/>
            <person name="Qiu B.Y."/>
            <person name="Chen P.T."/>
            <person name="Zhang W."/>
            <person name="Slipinski A."/>
            <person name="Escalona H.E."/>
            <person name="Waterhouse R.M."/>
            <person name="Zwick A."/>
            <person name="Pang H."/>
        </authorList>
    </citation>
    <scope>NUCLEOTIDE SEQUENCE [LARGE SCALE GENOMIC DNA]</scope>
    <source>
        <strain evidence="15">SYSU2018</strain>
    </source>
</reference>
<dbReference type="GO" id="GO:0005524">
    <property type="term" value="F:ATP binding"/>
    <property type="evidence" value="ECO:0007669"/>
    <property type="project" value="UniProtKB-KW"/>
</dbReference>
<keyword evidence="3 11" id="KW-0547">Nucleotide-binding</keyword>
<keyword evidence="16" id="KW-1185">Reference proteome</keyword>
<dbReference type="Pfam" id="PF00271">
    <property type="entry name" value="Helicase_C"/>
    <property type="match status" value="1"/>
</dbReference>
<evidence type="ECO:0000313" key="15">
    <source>
        <dbReference type="EMBL" id="KAL3284470.1"/>
    </source>
</evidence>
<keyword evidence="4 11" id="KW-0378">Hydrolase</keyword>
<keyword evidence="12" id="KW-0175">Coiled coil</keyword>
<comment type="subcellular location">
    <subcellularLocation>
        <location evidence="11">Nucleus</location>
    </subcellularLocation>
</comment>
<evidence type="ECO:0000259" key="13">
    <source>
        <dbReference type="PROSITE" id="PS51192"/>
    </source>
</evidence>